<evidence type="ECO:0000259" key="3">
    <source>
        <dbReference type="SMART" id="SM00560"/>
    </source>
</evidence>
<dbReference type="InterPro" id="IPR051200">
    <property type="entry name" value="Host-pathogen_enzymatic-act"/>
</dbReference>
<keyword evidence="1" id="KW-0732">Signal</keyword>
<gene>
    <name evidence="4" type="ORF">KV110_21975</name>
</gene>
<organism evidence="4 5">
    <name type="scientific">Nocardia iowensis</name>
    <dbReference type="NCBI Taxonomy" id="204891"/>
    <lineage>
        <taxon>Bacteria</taxon>
        <taxon>Bacillati</taxon>
        <taxon>Actinomycetota</taxon>
        <taxon>Actinomycetes</taxon>
        <taxon>Mycobacteriales</taxon>
        <taxon>Nocardiaceae</taxon>
        <taxon>Nocardia</taxon>
    </lineage>
</organism>
<evidence type="ECO:0000256" key="1">
    <source>
        <dbReference type="ARBA" id="ARBA00022729"/>
    </source>
</evidence>
<dbReference type="SMART" id="SM00560">
    <property type="entry name" value="LamGL"/>
    <property type="match status" value="1"/>
</dbReference>
<evidence type="ECO:0000256" key="2">
    <source>
        <dbReference type="ARBA" id="ARBA00023157"/>
    </source>
</evidence>
<dbReference type="PANTHER" id="PTHR47197:SF3">
    <property type="entry name" value="DIHYDRO-HEME D1 DEHYDROGENASE"/>
    <property type="match status" value="1"/>
</dbReference>
<accession>A0ABX8RII8</accession>
<dbReference type="EMBL" id="CP078145">
    <property type="protein sequence ID" value="QXN88275.1"/>
    <property type="molecule type" value="Genomic_DNA"/>
</dbReference>
<keyword evidence="5" id="KW-1185">Reference proteome</keyword>
<dbReference type="InterPro" id="IPR006558">
    <property type="entry name" value="LamG-like"/>
</dbReference>
<feature type="domain" description="LamG-like jellyroll fold" evidence="3">
    <location>
        <begin position="272"/>
        <end position="416"/>
    </location>
</feature>
<name>A0ABX8RII8_NOCIO</name>
<dbReference type="RefSeq" id="WP_218469158.1">
    <property type="nucleotide sequence ID" value="NZ_BAABJN010000008.1"/>
</dbReference>
<sequence length="1308" mass="137940">MISYPAALDRMAGTLTTPFAAGADRLALPFVPGEQSRETRFAAYDFGEHRARFGTDPRVRYIVTAREDIPVEVTMTVRYRSSGSSNASLSFAIPAGTPAGTSLLVPLGVDAATAVLQSVSVEVPQGEPPQGVRGVFRFTALLGDLAALLWVLGGERDVLAAQLNQVRGQRNVAAAVGLSLDLIGSDLGIPRFPPLPYGFAPDTIALYHLEDKVETPTVVDAMTLYTGVGHPGSRTNATPGADGRFGSGMGFVYGQSEITVPDHADFALAAADSFTAECFVRPAPGEWRGAVLSKHTDMLDPVKPGWGLHIGNFRGLDRNVWFLLSDGAIRTELFADVSLDTDRFHHLAGVLDRDRGLARLFVNGELAATQATTVGALTNTAPLRIGFSDNTGGGFSSGFYGTLDEVRISRRALTSFAPVLGEDDTSYRHRLALFRRWNLPTPANIKDALNDIVGEINGVPRPITVSDAFVRSPVGSHTVTIRPVALRPGETIDARGRRGTTESEICGTIADDQFDPRWLVAYDNDRPAFTGGERRIRQPMRRNLEALVRLVQPDDVLPDIRLSVALYDPKAADLRAVGRAVILRHPRIPADRLAALAHRAGFSWVQHRAGSADVYASIADTSSIEITGPLPGNWYGKDIPVDNPIPLDIAPPPPGDSLLRWSVLQAGPGRAELLGPVTGKRIELRGRHTGEVTVKVEARLGGKTYSATRKLSMGPVQLDAGQTIGADGSTGVDASIAGGPGDGAYSPEYLVTVDDPTLEVATPGINRMQANVADCLGRLLAGVFPPQPTQVRLVEGWNANGTGLDRVGRELALAPTAEAPMSLATLGVLAHGAGFDHVENTGTVVRVRHRAGEHVEVGGPAEVDEGSTTSFAMPQHGNPVGAVRAGSALATVNRGRSTVSLLDSATGALLGTVPVAGSPIGIAANANGGTVYTASSTDRTVTAVDVATAKVVAVGPALAAAPVAMVAHPSKPWLVILLPTQVVIVDTSSLAVVKQLTIPDASTGKLLALNPSGTTAWVACTDRTLRSVAVEEGTWGAAPALPAVPLALAVSGTRVYVTANRSLLVLDSANGTVTRSFDDLDLFPSRLHVDESAGAVYVGAWFDKGVERRNAAGERQGFVATPGAPVAILGSGASVFAVLRGEPHSGGIDAVATLTTGPTLRITALWPLAPVGGRRLEWSVRTADEAKAHLDGSTGELAKLTATSAGAVQVRARARVDGNPPYTVRIGLDQALLDMEQAGTPVVIRRGQYERIMNVLNELHPVGVEFETSVIRSHVLELKAGQLELFPAYTYPTYRLRGQHIARPIGKD</sequence>
<protein>
    <recommendedName>
        <fullName evidence="3">LamG-like jellyroll fold domain-containing protein</fullName>
    </recommendedName>
</protein>
<evidence type="ECO:0000313" key="5">
    <source>
        <dbReference type="Proteomes" id="UP000694257"/>
    </source>
</evidence>
<evidence type="ECO:0000313" key="4">
    <source>
        <dbReference type="EMBL" id="QXN88275.1"/>
    </source>
</evidence>
<proteinExistence type="predicted"/>
<dbReference type="Pfam" id="PF13385">
    <property type="entry name" value="Laminin_G_3"/>
    <property type="match status" value="1"/>
</dbReference>
<dbReference type="PANTHER" id="PTHR47197">
    <property type="entry name" value="PROTEIN NIRF"/>
    <property type="match status" value="1"/>
</dbReference>
<reference evidence="4 5" key="1">
    <citation type="submission" date="2021-07" db="EMBL/GenBank/DDBJ databases">
        <title>Whole Genome Sequence of Nocardia Iowensis.</title>
        <authorList>
            <person name="Lamm A."/>
            <person name="Collins-Fairclough A.M."/>
            <person name="Bunk B."/>
            <person name="Sproer C."/>
        </authorList>
    </citation>
    <scope>NUCLEOTIDE SEQUENCE [LARGE SCALE GENOMIC DNA]</scope>
    <source>
        <strain evidence="4 5">NRRL 5646</strain>
    </source>
</reference>
<dbReference type="Proteomes" id="UP000694257">
    <property type="component" value="Chromosome"/>
</dbReference>
<keyword evidence="2" id="KW-1015">Disulfide bond</keyword>